<keyword evidence="1" id="KW-0472">Membrane</keyword>
<keyword evidence="1" id="KW-0812">Transmembrane</keyword>
<dbReference type="Proteomes" id="UP000503447">
    <property type="component" value="Chromosome"/>
</dbReference>
<evidence type="ECO:0000313" key="2">
    <source>
        <dbReference type="EMBL" id="QJW95978.1"/>
    </source>
</evidence>
<keyword evidence="3" id="KW-1185">Reference proteome</keyword>
<organism evidence="2 3">
    <name type="scientific">Frigoriglobus tundricola</name>
    <dbReference type="NCBI Taxonomy" id="2774151"/>
    <lineage>
        <taxon>Bacteria</taxon>
        <taxon>Pseudomonadati</taxon>
        <taxon>Planctomycetota</taxon>
        <taxon>Planctomycetia</taxon>
        <taxon>Gemmatales</taxon>
        <taxon>Gemmataceae</taxon>
        <taxon>Frigoriglobus</taxon>
    </lineage>
</organism>
<feature type="transmembrane region" description="Helical" evidence="1">
    <location>
        <begin position="77"/>
        <end position="98"/>
    </location>
</feature>
<accession>A0A6M5YPX5</accession>
<dbReference type="RefSeq" id="WP_171471642.1">
    <property type="nucleotide sequence ID" value="NZ_CP053452.2"/>
</dbReference>
<feature type="transmembrane region" description="Helical" evidence="1">
    <location>
        <begin position="110"/>
        <end position="127"/>
    </location>
</feature>
<keyword evidence="1" id="KW-1133">Transmembrane helix</keyword>
<dbReference type="EMBL" id="CP053452">
    <property type="protein sequence ID" value="QJW95978.1"/>
    <property type="molecule type" value="Genomic_DNA"/>
</dbReference>
<feature type="transmembrane region" description="Helical" evidence="1">
    <location>
        <begin position="7"/>
        <end position="26"/>
    </location>
</feature>
<reference evidence="3" key="1">
    <citation type="submission" date="2020-05" db="EMBL/GenBank/DDBJ databases">
        <title>Frigoriglobus tundricola gen. nov., sp. nov., a psychrotolerant cellulolytic planctomycete of the family Gemmataceae with two divergent copies of 16S rRNA gene.</title>
        <authorList>
            <person name="Kulichevskaya I.S."/>
            <person name="Ivanova A.A."/>
            <person name="Naumoff D.G."/>
            <person name="Beletsky A.V."/>
            <person name="Rijpstra W.I.C."/>
            <person name="Sinninghe Damste J.S."/>
            <person name="Mardanov A.V."/>
            <person name="Ravin N.V."/>
            <person name="Dedysh S.N."/>
        </authorList>
    </citation>
    <scope>NUCLEOTIDE SEQUENCE [LARGE SCALE GENOMIC DNA]</scope>
    <source>
        <strain evidence="3">PL17</strain>
    </source>
</reference>
<gene>
    <name evidence="2" type="ORF">FTUN_3532</name>
</gene>
<name>A0A6M5YPX5_9BACT</name>
<evidence type="ECO:0000256" key="1">
    <source>
        <dbReference type="SAM" id="Phobius"/>
    </source>
</evidence>
<dbReference type="AlphaFoldDB" id="A0A6M5YPX5"/>
<proteinExistence type="predicted"/>
<protein>
    <submittedName>
        <fullName evidence="2">Uncharacterized protein</fullName>
    </submittedName>
</protein>
<evidence type="ECO:0000313" key="3">
    <source>
        <dbReference type="Proteomes" id="UP000503447"/>
    </source>
</evidence>
<dbReference type="KEGG" id="ftj:FTUN_3532"/>
<feature type="transmembrane region" description="Helical" evidence="1">
    <location>
        <begin position="46"/>
        <end position="65"/>
    </location>
</feature>
<sequence length="129" mass="13693">MEEVLGLLIQVVFEVGLQVLICFGFDFATEGRHTGDERGSTGGCGWLVAFLVFGGLCGGISLMVVPDLILPTLGLRLANLVLAPLFAGTGSQLFAAHVWSARGADPRNHFWRGFGFALAFGLVRLAGSR</sequence>